<organism evidence="1">
    <name type="scientific">virus sp. ctDJ83</name>
    <dbReference type="NCBI Taxonomy" id="2827625"/>
    <lineage>
        <taxon>Viruses</taxon>
    </lineage>
</organism>
<dbReference type="EMBL" id="BK059107">
    <property type="protein sequence ID" value="DAE31334.1"/>
    <property type="molecule type" value="Genomic_DNA"/>
</dbReference>
<dbReference type="Pfam" id="PF20449">
    <property type="entry name" value="DUF6706"/>
    <property type="match status" value="1"/>
</dbReference>
<accession>A0A8S5RIV5</accession>
<protein>
    <submittedName>
        <fullName evidence="1">Uncharacterized protein</fullName>
    </submittedName>
</protein>
<proteinExistence type="predicted"/>
<sequence length="104" mass="12015">MTILEYILEKYRAMGVNLSEGYVRTLLIGKVNIHEDVYAYGGERVHRVFVESLPEFLLMPSSVSELGVSISRSSREAVEKYYRMECKRLGIPDILTEKPIVKFR</sequence>
<evidence type="ECO:0000313" key="1">
    <source>
        <dbReference type="EMBL" id="DAE31334.1"/>
    </source>
</evidence>
<name>A0A8S5RIV5_9VIRU</name>
<reference evidence="1" key="1">
    <citation type="journal article" date="2021" name="Proc. Natl. Acad. Sci. U.S.A.">
        <title>A Catalog of Tens of Thousands of Viruses from Human Metagenomes Reveals Hidden Associations with Chronic Diseases.</title>
        <authorList>
            <person name="Tisza M.J."/>
            <person name="Buck C.B."/>
        </authorList>
    </citation>
    <scope>NUCLEOTIDE SEQUENCE</scope>
    <source>
        <strain evidence="1">CtDJ83</strain>
    </source>
</reference>
<dbReference type="InterPro" id="IPR046552">
    <property type="entry name" value="DUF6706"/>
</dbReference>